<dbReference type="PIRSF" id="PIRSF004923">
    <property type="entry name" value="RseC"/>
    <property type="match status" value="1"/>
</dbReference>
<proteinExistence type="predicted"/>
<protein>
    <submittedName>
        <fullName evidence="2">Siderophore-interacting protein</fullName>
    </submittedName>
</protein>
<name>A0A386H4G8_9CLOT</name>
<dbReference type="InterPro" id="IPR007359">
    <property type="entry name" value="SigmaE_reg_RseC_MucC"/>
</dbReference>
<dbReference type="OrthoDB" id="307768at2"/>
<organism evidence="2 3">
    <name type="scientific">Clostridium fermenticellae</name>
    <dbReference type="NCBI Taxonomy" id="2068654"/>
    <lineage>
        <taxon>Bacteria</taxon>
        <taxon>Bacillati</taxon>
        <taxon>Bacillota</taxon>
        <taxon>Clostridia</taxon>
        <taxon>Eubacteriales</taxon>
        <taxon>Clostridiaceae</taxon>
        <taxon>Clostridium</taxon>
    </lineage>
</organism>
<keyword evidence="1" id="KW-1133">Transmembrane helix</keyword>
<evidence type="ECO:0000313" key="2">
    <source>
        <dbReference type="EMBL" id="AYD40570.1"/>
    </source>
</evidence>
<dbReference type="EMBL" id="CP032416">
    <property type="protein sequence ID" value="AYD40570.1"/>
    <property type="molecule type" value="Genomic_DNA"/>
</dbReference>
<dbReference type="InterPro" id="IPR026268">
    <property type="entry name" value="RseC"/>
</dbReference>
<accession>A0A386H4G8</accession>
<dbReference type="RefSeq" id="WP_119972517.1">
    <property type="nucleotide sequence ID" value="NZ_CP032416.1"/>
</dbReference>
<feature type="transmembrane region" description="Helical" evidence="1">
    <location>
        <begin position="71"/>
        <end position="91"/>
    </location>
</feature>
<dbReference type="AlphaFoldDB" id="A0A386H4G8"/>
<keyword evidence="1" id="KW-0812">Transmembrane</keyword>
<sequence length="142" mass="15388">MSSQENQGIVIEDIGNSMVKVRASRHGDCKNCGMCPGADAMVIDAKNPLEAKPGQHVIFEIKQVNMLKAAFVVYILPLVAAFLGVVIGGKLSGYTGHAQSMKAFQIGGGIIAFIISIIYVKIFDKAAYRDQNMQPVITRILY</sequence>
<feature type="transmembrane region" description="Helical" evidence="1">
    <location>
        <begin position="103"/>
        <end position="123"/>
    </location>
</feature>
<gene>
    <name evidence="2" type="ORF">D4Z93_08520</name>
</gene>
<dbReference type="PANTHER" id="PTHR35867">
    <property type="entry name" value="PROTEIN RSEC"/>
    <property type="match status" value="1"/>
</dbReference>
<evidence type="ECO:0000313" key="3">
    <source>
        <dbReference type="Proteomes" id="UP000266301"/>
    </source>
</evidence>
<keyword evidence="1" id="KW-0472">Membrane</keyword>
<dbReference type="Pfam" id="PF04246">
    <property type="entry name" value="RseC_MucC"/>
    <property type="match status" value="1"/>
</dbReference>
<dbReference type="Proteomes" id="UP000266301">
    <property type="component" value="Chromosome"/>
</dbReference>
<dbReference type="KEGG" id="cfer:D4Z93_08520"/>
<keyword evidence="3" id="KW-1185">Reference proteome</keyword>
<dbReference type="PANTHER" id="PTHR35867:SF1">
    <property type="entry name" value="PROTEIN RSEC"/>
    <property type="match status" value="1"/>
</dbReference>
<reference evidence="2 3" key="1">
    <citation type="journal article" date="2019" name="Int. J. Syst. Evol. Microbiol.">
        <title>Clostridium fermenticellae sp. nov., isolated from the mud in a fermentation cellar for the production of the Chinese liquor, baijiu.</title>
        <authorList>
            <person name="Xu P.X."/>
            <person name="Chai L.J."/>
            <person name="Qiu T."/>
            <person name="Zhang X.J."/>
            <person name="Lu Z.M."/>
            <person name="Xiao C."/>
            <person name="Wang S.T."/>
            <person name="Shen C.H."/>
            <person name="Shi J.S."/>
            <person name="Xu Z.H."/>
        </authorList>
    </citation>
    <scope>NUCLEOTIDE SEQUENCE [LARGE SCALE GENOMIC DNA]</scope>
    <source>
        <strain evidence="2 3">JN500901</strain>
    </source>
</reference>
<evidence type="ECO:0000256" key="1">
    <source>
        <dbReference type="SAM" id="Phobius"/>
    </source>
</evidence>